<protein>
    <recommendedName>
        <fullName evidence="4">Lipoprotein</fullName>
    </recommendedName>
</protein>
<reference evidence="3" key="1">
    <citation type="submission" date="2016-11" db="EMBL/GenBank/DDBJ databases">
        <authorList>
            <person name="Varghese N."/>
            <person name="Submissions S."/>
        </authorList>
    </citation>
    <scope>NUCLEOTIDE SEQUENCE [LARGE SCALE GENOMIC DNA]</scope>
    <source>
        <strain evidence="3">DSM 17963</strain>
    </source>
</reference>
<dbReference type="EMBL" id="FQWC01000002">
    <property type="protein sequence ID" value="SHG15367.1"/>
    <property type="molecule type" value="Genomic_DNA"/>
</dbReference>
<evidence type="ECO:0000313" key="2">
    <source>
        <dbReference type="EMBL" id="SHG15367.1"/>
    </source>
</evidence>
<keyword evidence="1" id="KW-0732">Signal</keyword>
<evidence type="ECO:0000256" key="1">
    <source>
        <dbReference type="SAM" id="SignalP"/>
    </source>
</evidence>
<keyword evidence="3" id="KW-1185">Reference proteome</keyword>
<dbReference type="AlphaFoldDB" id="A0A1M5HHG3"/>
<name>A0A1M5HHG3_9FLAO</name>
<evidence type="ECO:0008006" key="4">
    <source>
        <dbReference type="Google" id="ProtNLM"/>
    </source>
</evidence>
<dbReference type="Proteomes" id="UP000184071">
    <property type="component" value="Unassembled WGS sequence"/>
</dbReference>
<accession>A0A1M5HHG3</accession>
<feature type="signal peptide" evidence="1">
    <location>
        <begin position="1"/>
        <end position="18"/>
    </location>
</feature>
<evidence type="ECO:0000313" key="3">
    <source>
        <dbReference type="Proteomes" id="UP000184071"/>
    </source>
</evidence>
<organism evidence="2 3">
    <name type="scientific">Flavobacterium defluvii</name>
    <dbReference type="NCBI Taxonomy" id="370979"/>
    <lineage>
        <taxon>Bacteria</taxon>
        <taxon>Pseudomonadati</taxon>
        <taxon>Bacteroidota</taxon>
        <taxon>Flavobacteriia</taxon>
        <taxon>Flavobacteriales</taxon>
        <taxon>Flavobacteriaceae</taxon>
        <taxon>Flavobacterium</taxon>
    </lineage>
</organism>
<feature type="chain" id="PRO_5012431860" description="Lipoprotein" evidence="1">
    <location>
        <begin position="19"/>
        <end position="197"/>
    </location>
</feature>
<sequence>MKKNALILLLSLQLTSCAFPSYTFQDQKMQTGIDFSSGKWLLNGIDSPYKINDKLTKLAINDFDKLIRTNLNYAPVTKGLLLPKNIPFNPNLTELKNLKLGNDFDYFINLKAKVLKDEIGVIDFTVTNSLKESYKNEVEIEIEIYDLNNSEIIYSKTIKGSVEISKNSQDFYIAKTTDGLILGAYKKLIRDINKKSI</sequence>
<gene>
    <name evidence="2" type="ORF">SAMN05443663_10238</name>
</gene>
<proteinExistence type="predicted"/>
<dbReference type="STRING" id="370979.SAMN05443663_10238"/>